<dbReference type="KEGG" id="hse:Hsero_4181"/>
<gene>
    <name evidence="3" type="ordered locus">Hsero_4181</name>
</gene>
<sequence>MNSVIDFAHPPALRRRRREQRFHGWLCAAALLGVLLAMAPGLRIHLHQGRLAAANALLLQEAQALASATRQAAELQTRISALQQRLAQQQQLARRRTQAGLLLRGVARASLPLVHLERLTLQKDHAELRGRAGSMAAIQELQGALAAAGLEGAHLLDLRTQASAAAEGYSWSLSIPLLAAGAASPP</sequence>
<keyword evidence="4" id="KW-1185">Reference proteome</keyword>
<keyword evidence="2" id="KW-0812">Transmembrane</keyword>
<organism evidence="3 4">
    <name type="scientific">Herbaspirillum seropedicae (strain SmR1)</name>
    <dbReference type="NCBI Taxonomy" id="757424"/>
    <lineage>
        <taxon>Bacteria</taxon>
        <taxon>Pseudomonadati</taxon>
        <taxon>Pseudomonadota</taxon>
        <taxon>Betaproteobacteria</taxon>
        <taxon>Burkholderiales</taxon>
        <taxon>Oxalobacteraceae</taxon>
        <taxon>Herbaspirillum</taxon>
    </lineage>
</organism>
<evidence type="ECO:0000256" key="2">
    <source>
        <dbReference type="SAM" id="Phobius"/>
    </source>
</evidence>
<proteinExistence type="predicted"/>
<keyword evidence="1" id="KW-0175">Coiled coil</keyword>
<keyword evidence="2" id="KW-0472">Membrane</keyword>
<dbReference type="HOGENOM" id="CLU_1452591_0_0_4"/>
<keyword evidence="2" id="KW-1133">Transmembrane helix</keyword>
<evidence type="ECO:0000313" key="3">
    <source>
        <dbReference type="EMBL" id="ADJ65651.1"/>
    </source>
</evidence>
<accession>D8ITM1</accession>
<evidence type="ECO:0000256" key="1">
    <source>
        <dbReference type="SAM" id="Coils"/>
    </source>
</evidence>
<feature type="transmembrane region" description="Helical" evidence="2">
    <location>
        <begin position="22"/>
        <end position="42"/>
    </location>
</feature>
<dbReference type="STRING" id="757424.Hsero_4181"/>
<dbReference type="AlphaFoldDB" id="D8ITM1"/>
<dbReference type="RefSeq" id="WP_013236108.1">
    <property type="nucleotide sequence ID" value="NC_014323.1"/>
</dbReference>
<dbReference type="EMBL" id="CP002039">
    <property type="protein sequence ID" value="ADJ65651.1"/>
    <property type="molecule type" value="Genomic_DNA"/>
</dbReference>
<feature type="coiled-coil region" evidence="1">
    <location>
        <begin position="58"/>
        <end position="92"/>
    </location>
</feature>
<dbReference type="GeneID" id="29393591"/>
<reference evidence="3 4" key="1">
    <citation type="submission" date="2010-04" db="EMBL/GenBank/DDBJ databases">
        <title>The genome of Herbaspirillum seropedicae SmR1, an endophytic, nitrogen-fixing, plant-growth promoting beta-Proteobacteria.</title>
        <authorList>
            <person name="Pedrosa F.O."/>
            <person name="Monteiro R.A."/>
            <person name="Wassem R."/>
            <person name="Cruz L.M."/>
            <person name="Ayub R.A."/>
            <person name="Colauto N.B."/>
            <person name="Fernandez M.A."/>
            <person name="Fungaro M.H.P."/>
            <person name="Grisard E.C."/>
            <person name="Hungria M."/>
            <person name="Madeira H.M.F."/>
            <person name="Nodari R.O."/>
            <person name="Osaku C.A."/>
            <person name="Petzl-Erler M.L."/>
            <person name="Terenzi H."/>
            <person name="Vieira L.G.E."/>
            <person name="Almeida M.I.M."/>
            <person name="Alves L.R."/>
            <person name="Arantes O.M.N."/>
            <person name="Balsanelli E."/>
            <person name="Barcellos F.G."/>
            <person name="Baura V.A."/>
            <person name="Binde D.R."/>
            <person name="Campo R.J."/>
            <person name="Chubatsu L.S."/>
            <person name="Chueire L.M.O."/>
            <person name="Ciferri R.R."/>
            <person name="Correa L.C."/>
            <person name="da Conceicao Silva J.L."/>
            <person name="Dabul A.N.G."/>
            <person name="Dambros B.P."/>
            <person name="Faoro H."/>
            <person name="Favetti A."/>
            <person name="Friedermann G."/>
            <person name="Furlaneto M.C."/>
            <person name="Gasques L.S."/>
            <person name="Gimenes C.C.T."/>
            <person name="Gioppo N.M.R."/>
            <person name="Glienke-Blanco C."/>
            <person name="Godoy L.P."/>
            <person name="Guerra M.P."/>
            <person name="Karp S."/>
            <person name="Kava-Cordeiro V."/>
            <person name="Margarido V.P."/>
            <person name="Mathioni S.M."/>
            <person name="Menck-Soares M.A."/>
            <person name="Murace N.K."/>
            <person name="Nicolas M.F."/>
            <person name="Oliveira C.E.C."/>
            <person name="Pagnan N.A.B."/>
            <person name="Pamphile J.A."/>
            <person name="Patussi E.V."/>
            <person name="Pereira L.F.P."/>
            <person name="Pereira-Ferrari L."/>
            <person name="Pinto F.G.S."/>
            <person name="Precoma C."/>
            <person name="Prioli A.J."/>
            <person name="Prioli S.M.A.P."/>
            <person name="Raittz R.T."/>
            <person name="Ramos H.J.O."/>
            <person name="Ribeiro E.M.S.F."/>
            <person name="Rigo L.U."/>
            <person name="Rocha C.L.M.S.C."/>
            <person name="Rocha S.N."/>
            <person name="Santos K."/>
            <person name="Satori D."/>
            <person name="Silva A.G."/>
            <person name="Simao R.C.G."/>
            <person name="Soares M.A.M."/>
            <person name="Souza E.M."/>
            <person name="Steffens M.B.R."/>
            <person name="Steindel M."/>
            <person name="Tadra-Sfeir M.Z."/>
            <person name="Takahashi E.K."/>
            <person name="Torres R.A."/>
            <person name="Valle J.S."/>
            <person name="Vernal J.I."/>
            <person name="Vilas-Boas L.A."/>
            <person name="Watanabe M.A.E."/>
            <person name="Weiss V.A."/>
            <person name="Yates M.A."/>
            <person name="Souza E.M."/>
        </authorList>
    </citation>
    <scope>NUCLEOTIDE SEQUENCE [LARGE SCALE GENOMIC DNA]</scope>
    <source>
        <strain evidence="3 4">SmR1</strain>
    </source>
</reference>
<evidence type="ECO:0000313" key="4">
    <source>
        <dbReference type="Proteomes" id="UP000000329"/>
    </source>
</evidence>
<protein>
    <submittedName>
        <fullName evidence="3">Type IV pilus biogenesis protein</fullName>
    </submittedName>
</protein>
<dbReference type="Proteomes" id="UP000000329">
    <property type="component" value="Chromosome"/>
</dbReference>
<name>D8ITM1_HERSS</name>